<dbReference type="InterPro" id="IPR004012">
    <property type="entry name" value="Run_dom"/>
</dbReference>
<reference evidence="4" key="2">
    <citation type="submission" date="2025-08" db="UniProtKB">
        <authorList>
            <consortium name="Ensembl"/>
        </authorList>
    </citation>
    <scope>IDENTIFICATION</scope>
</reference>
<dbReference type="Ensembl" id="ENSMMDT00005007652.1">
    <property type="protein sequence ID" value="ENSMMDP00005007453.1"/>
    <property type="gene ID" value="ENSMMDG00005003944.1"/>
</dbReference>
<dbReference type="AlphaFoldDB" id="A0A667X0H6"/>
<reference evidence="4" key="1">
    <citation type="submission" date="2019-06" db="EMBL/GenBank/DDBJ databases">
        <authorList>
            <consortium name="Wellcome Sanger Institute Data Sharing"/>
        </authorList>
    </citation>
    <scope>NUCLEOTIDE SEQUENCE [LARGE SCALE GENOMIC DNA]</scope>
</reference>
<dbReference type="Proteomes" id="UP000472263">
    <property type="component" value="Chromosome 3"/>
</dbReference>
<dbReference type="InterPro" id="IPR037213">
    <property type="entry name" value="Run_dom_sf"/>
</dbReference>
<proteinExistence type="predicted"/>
<protein>
    <submittedName>
        <fullName evidence="4">RUN and FYVE domain containing 2</fullName>
    </submittedName>
</protein>
<dbReference type="GO" id="GO:0005737">
    <property type="term" value="C:cytoplasm"/>
    <property type="evidence" value="ECO:0007669"/>
    <property type="project" value="TreeGrafter"/>
</dbReference>
<keyword evidence="1 2" id="KW-0175">Coiled coil</keyword>
<dbReference type="Gene3D" id="1.20.58.900">
    <property type="match status" value="2"/>
</dbReference>
<dbReference type="SUPFAM" id="SSF140741">
    <property type="entry name" value="RUN domain-like"/>
    <property type="match status" value="1"/>
</dbReference>
<dbReference type="Pfam" id="PF02759">
    <property type="entry name" value="RUN"/>
    <property type="match status" value="1"/>
</dbReference>
<dbReference type="InterPro" id="IPR047335">
    <property type="entry name" value="RUFY1-3"/>
</dbReference>
<organism evidence="4 5">
    <name type="scientific">Myripristis murdjan</name>
    <name type="common">pinecone soldierfish</name>
    <dbReference type="NCBI Taxonomy" id="586833"/>
    <lineage>
        <taxon>Eukaryota</taxon>
        <taxon>Metazoa</taxon>
        <taxon>Chordata</taxon>
        <taxon>Craniata</taxon>
        <taxon>Vertebrata</taxon>
        <taxon>Euteleostomi</taxon>
        <taxon>Actinopterygii</taxon>
        <taxon>Neopterygii</taxon>
        <taxon>Teleostei</taxon>
        <taxon>Neoteleostei</taxon>
        <taxon>Acanthomorphata</taxon>
        <taxon>Holocentriformes</taxon>
        <taxon>Holocentridae</taxon>
        <taxon>Myripristis</taxon>
    </lineage>
</organism>
<dbReference type="Gene3D" id="1.20.5.170">
    <property type="match status" value="1"/>
</dbReference>
<dbReference type="FunFam" id="1.20.58.900:FF:000027">
    <property type="entry name" value="Uncharacterized protein"/>
    <property type="match status" value="1"/>
</dbReference>
<dbReference type="GeneTree" id="ENSGT00940000155595"/>
<evidence type="ECO:0000313" key="4">
    <source>
        <dbReference type="Ensembl" id="ENSMMDP00005007453.1"/>
    </source>
</evidence>
<accession>A0A667X0H6</accession>
<gene>
    <name evidence="4" type="primary">RUFY2</name>
    <name evidence="4" type="synonym">rufy2</name>
</gene>
<reference evidence="4" key="3">
    <citation type="submission" date="2025-09" db="UniProtKB">
        <authorList>
            <consortium name="Ensembl"/>
        </authorList>
    </citation>
    <scope>IDENTIFICATION</scope>
</reference>
<evidence type="ECO:0000256" key="2">
    <source>
        <dbReference type="SAM" id="Coils"/>
    </source>
</evidence>
<keyword evidence="5" id="KW-1185">Reference proteome</keyword>
<evidence type="ECO:0000313" key="5">
    <source>
        <dbReference type="Proteomes" id="UP000472263"/>
    </source>
</evidence>
<feature type="coiled-coil region" evidence="2">
    <location>
        <begin position="186"/>
        <end position="227"/>
    </location>
</feature>
<feature type="coiled-coil region" evidence="2">
    <location>
        <begin position="264"/>
        <end position="319"/>
    </location>
</feature>
<feature type="domain" description="RUN" evidence="3">
    <location>
        <begin position="44"/>
        <end position="98"/>
    </location>
</feature>
<sequence>MALNPMAMERANLLNMAKLSIKGLIESALSFGRTLDSDYPPLQQFFVVMEHCLKHGLRVKKSFLGFNKSLWGPLELVEKLCPEAAEISASVRDLPGLNDFYENSAVMLEEEGAVIVGLLVGLNVIDANLCVKGEDLDTQVGVIDFSMYLKNDIDDYRSEERNSQIATILDQKNYVEELNRQLNSTVHGLQGRVDSLEKSNSKLIEELAIAKNNIIKLQEENQQLRSENSLILLKAQQHLEVTQGDVSVERDTYKQSRQGLDEMYNEARRQLKEECQLRQDVENELVVQVSMKQEMELAMKLLEKDIHEKQDTLIGLRQQLDEVKAINVEMYQKMQTSDEGMKQKNDMISRLEEKTNQITATMKQLEQSDKDLLSQTRTLAMSFVKCASTDTEHQYKLVKDISF</sequence>
<name>A0A667X0H6_9TELE</name>
<evidence type="ECO:0000259" key="3">
    <source>
        <dbReference type="Pfam" id="PF02759"/>
    </source>
</evidence>
<dbReference type="PANTHER" id="PTHR45956:SF3">
    <property type="entry name" value="RUN AND FYVE DOMAIN-CONTAINING PROTEIN 2"/>
    <property type="match status" value="1"/>
</dbReference>
<evidence type="ECO:0000256" key="1">
    <source>
        <dbReference type="ARBA" id="ARBA00023054"/>
    </source>
</evidence>
<dbReference type="PANTHER" id="PTHR45956">
    <property type="entry name" value="RUN AND FYVE DOMAIN-CONTAINING PROTEIN 2-LIKE PROTEIN"/>
    <property type="match status" value="1"/>
</dbReference>